<evidence type="ECO:0000313" key="1">
    <source>
        <dbReference type="EMBL" id="SEK09345.1"/>
    </source>
</evidence>
<dbReference type="AlphaFoldDB" id="A0AAQ1GL63"/>
<reference evidence="1 2" key="1">
    <citation type="submission" date="2016-10" db="EMBL/GenBank/DDBJ databases">
        <authorList>
            <person name="Varghese N."/>
            <person name="Submissions S."/>
        </authorList>
    </citation>
    <scope>NUCLEOTIDE SEQUENCE [LARGE SCALE GENOMIC DNA]</scope>
    <source>
        <strain evidence="1 2">LMG 22274</strain>
    </source>
</reference>
<protein>
    <submittedName>
        <fullName evidence="1">Uncharacterized protein</fullName>
    </submittedName>
</protein>
<dbReference type="EMBL" id="FNZM01000017">
    <property type="protein sequence ID" value="SEK09345.1"/>
    <property type="molecule type" value="Genomic_DNA"/>
</dbReference>
<gene>
    <name evidence="1" type="ORF">SAMN05216550_117182</name>
</gene>
<evidence type="ECO:0000313" key="2">
    <source>
        <dbReference type="Proteomes" id="UP000183529"/>
    </source>
</evidence>
<comment type="caution">
    <text evidence="1">The sequence shown here is derived from an EMBL/GenBank/DDBJ whole genome shotgun (WGS) entry which is preliminary data.</text>
</comment>
<dbReference type="Proteomes" id="UP000183529">
    <property type="component" value="Unassembled WGS sequence"/>
</dbReference>
<accession>A0AAQ1GL63</accession>
<dbReference type="RefSeq" id="WP_074986461.1">
    <property type="nucleotide sequence ID" value="NZ_CADFGN010000003.1"/>
</dbReference>
<proteinExistence type="predicted"/>
<organism evidence="1 2">
    <name type="scientific">Paraburkholderia tropica</name>
    <dbReference type="NCBI Taxonomy" id="92647"/>
    <lineage>
        <taxon>Bacteria</taxon>
        <taxon>Pseudomonadati</taxon>
        <taxon>Pseudomonadota</taxon>
        <taxon>Betaproteobacteria</taxon>
        <taxon>Burkholderiales</taxon>
        <taxon>Burkholderiaceae</taxon>
        <taxon>Paraburkholderia</taxon>
    </lineage>
</organism>
<sequence>MGKKSSSKNVDVGSTQTTTATLESLLTQITEFVQAGTLDSRCAAKLGRRLRKEAEAIESDGRASQSELDTLKQASEKLDASLNRRNGKLLVEAYEALRDSDSPS</sequence>
<name>A0AAQ1GL63_9BURK</name>